<gene>
    <name evidence="2" type="ORF">ENSA5_58250</name>
</gene>
<reference evidence="2 3" key="1">
    <citation type="submission" date="2018-03" db="EMBL/GenBank/DDBJ databases">
        <title>Draft Genome Sequences of the Obligatory Marine Myxobacteria Enhygromyxa salina SWB005.</title>
        <authorList>
            <person name="Poehlein A."/>
            <person name="Moghaddam J.A."/>
            <person name="Harms H."/>
            <person name="Alanjari M."/>
            <person name="Koenig G.M."/>
            <person name="Daniel R."/>
            <person name="Schaeberle T.F."/>
        </authorList>
    </citation>
    <scope>NUCLEOTIDE SEQUENCE [LARGE SCALE GENOMIC DNA]</scope>
    <source>
        <strain evidence="2 3">SWB005</strain>
    </source>
</reference>
<dbReference type="AlphaFoldDB" id="A0A2S9XDZ3"/>
<evidence type="ECO:0000313" key="3">
    <source>
        <dbReference type="Proteomes" id="UP000237968"/>
    </source>
</evidence>
<keyword evidence="3" id="KW-1185">Reference proteome</keyword>
<feature type="compositionally biased region" description="Gly residues" evidence="1">
    <location>
        <begin position="38"/>
        <end position="55"/>
    </location>
</feature>
<organism evidence="2 3">
    <name type="scientific">Enhygromyxa salina</name>
    <dbReference type="NCBI Taxonomy" id="215803"/>
    <lineage>
        <taxon>Bacteria</taxon>
        <taxon>Pseudomonadati</taxon>
        <taxon>Myxococcota</taxon>
        <taxon>Polyangia</taxon>
        <taxon>Nannocystales</taxon>
        <taxon>Nannocystaceae</taxon>
        <taxon>Enhygromyxa</taxon>
    </lineage>
</organism>
<dbReference type="EMBL" id="PVNK01000257">
    <property type="protein sequence ID" value="PRP91088.1"/>
    <property type="molecule type" value="Genomic_DNA"/>
</dbReference>
<protein>
    <submittedName>
        <fullName evidence="2">Uncharacterized protein</fullName>
    </submittedName>
</protein>
<dbReference type="Proteomes" id="UP000237968">
    <property type="component" value="Unassembled WGS sequence"/>
</dbReference>
<evidence type="ECO:0000313" key="2">
    <source>
        <dbReference type="EMBL" id="PRP91088.1"/>
    </source>
</evidence>
<evidence type="ECO:0000256" key="1">
    <source>
        <dbReference type="SAM" id="MobiDB-lite"/>
    </source>
</evidence>
<dbReference type="RefSeq" id="WP_181198276.1">
    <property type="nucleotide sequence ID" value="NZ_PVNK01000257.1"/>
</dbReference>
<feature type="compositionally biased region" description="Acidic residues" evidence="1">
    <location>
        <begin position="56"/>
        <end position="77"/>
    </location>
</feature>
<name>A0A2S9XDZ3_9BACT</name>
<feature type="region of interest" description="Disordered" evidence="1">
    <location>
        <begin position="21"/>
        <end position="82"/>
    </location>
</feature>
<proteinExistence type="predicted"/>
<comment type="caution">
    <text evidence="2">The sequence shown here is derived from an EMBL/GenBank/DDBJ whole genome shotgun (WGS) entry which is preliminary data.</text>
</comment>
<sequence length="303" mass="31628">MPRPFHVLFGVALLAACGPKTGEETSTTFVSTADSGPTTGGDGDGDTGDGNTGDGDAGDGDAGDSETGDGDSGDGDTEGPKFDTIVEADVSMMECIDCALTIDSMQSGVFNISGDDVFATATLMNEIVYALGTYGNGRFIASADSSLPFNEITDCPLHAWLGATEAEPSIFWFGWTPSDGPVNFDIDATVAGVHMPAQYIGNPAQLAAEFDIVMYMEASGQFDQGDEPSDAEMQTLLDYVSIHGGGLYMVSEFSNGSAYLNQDDLDSINRVMQPMGVEALMVSLAWGNVDGNIEFDCFPAPVG</sequence>
<accession>A0A2S9XDZ3</accession>
<dbReference type="PROSITE" id="PS51257">
    <property type="entry name" value="PROKAR_LIPOPROTEIN"/>
    <property type="match status" value="1"/>
</dbReference>